<dbReference type="InterPro" id="IPR013783">
    <property type="entry name" value="Ig-like_fold"/>
</dbReference>
<reference evidence="5" key="1">
    <citation type="submission" date="2025-08" db="UniProtKB">
        <authorList>
            <consortium name="Ensembl"/>
        </authorList>
    </citation>
    <scope>IDENTIFICATION</scope>
</reference>
<evidence type="ECO:0000256" key="1">
    <source>
        <dbReference type="ARBA" id="ARBA00004370"/>
    </source>
</evidence>
<evidence type="ECO:0000256" key="3">
    <source>
        <dbReference type="ARBA" id="ARBA00023136"/>
    </source>
</evidence>
<keyword evidence="6" id="KW-1185">Reference proteome</keyword>
<organism evidence="5 6">
    <name type="scientific">Strigops habroptila</name>
    <name type="common">Kakapo</name>
    <dbReference type="NCBI Taxonomy" id="2489341"/>
    <lineage>
        <taxon>Eukaryota</taxon>
        <taxon>Metazoa</taxon>
        <taxon>Chordata</taxon>
        <taxon>Craniata</taxon>
        <taxon>Vertebrata</taxon>
        <taxon>Euteleostomi</taxon>
        <taxon>Archelosauria</taxon>
        <taxon>Archosauria</taxon>
        <taxon>Dinosauria</taxon>
        <taxon>Saurischia</taxon>
        <taxon>Theropoda</taxon>
        <taxon>Coelurosauria</taxon>
        <taxon>Aves</taxon>
        <taxon>Neognathae</taxon>
        <taxon>Neoaves</taxon>
        <taxon>Telluraves</taxon>
        <taxon>Australaves</taxon>
        <taxon>Psittaciformes</taxon>
        <taxon>Psittacidae</taxon>
        <taxon>Strigops</taxon>
    </lineage>
</organism>
<proteinExistence type="predicted"/>
<evidence type="ECO:0008006" key="7">
    <source>
        <dbReference type="Google" id="ProtNLM"/>
    </source>
</evidence>
<dbReference type="Proteomes" id="UP000472266">
    <property type="component" value="Unplaced"/>
</dbReference>
<keyword evidence="2" id="KW-0732">Signal</keyword>
<dbReference type="Ensembl" id="ENSSHBT00005018062.1">
    <property type="protein sequence ID" value="ENSSHBP00005015061.1"/>
    <property type="gene ID" value="ENSSHBG00005013204.1"/>
</dbReference>
<comment type="subcellular location">
    <subcellularLocation>
        <location evidence="1">Membrane</location>
    </subcellularLocation>
</comment>
<evidence type="ECO:0000256" key="4">
    <source>
        <dbReference type="ARBA" id="ARBA00023180"/>
    </source>
</evidence>
<keyword evidence="4" id="KW-0325">Glycoprotein</keyword>
<dbReference type="InterPro" id="IPR015631">
    <property type="entry name" value="CD2/SLAM_rcpt"/>
</dbReference>
<dbReference type="InParanoid" id="A0A672UJQ6"/>
<sequence length="280" mass="31161">MVHGVRETVLGTLGKATILRIPPDLQNLTLDFGAAVWKRDTEDPQRKLILLKYLDGKYTNYMQERTRFHMLDFSLEILNTSRQDRQLYEYIVRFPRHNPLPLPSLSPEPVSDPTIQILGWVLANDTCNITLNCTAERGDNISYSWGSGDNSTSGLCSHNSSLLHLTYPLQNSSISCSCTTSNPVSTQVIAFNSSKCSYKQMGESPVANPVLSSLLKCWGQLVIHGWDEPCGGTESVPRKMDQGADSRGPYVYRVAWFSAELGSRGVTVGLSDLKRLFQPS</sequence>
<dbReference type="GeneTree" id="ENSGT00960000190116"/>
<evidence type="ECO:0000313" key="6">
    <source>
        <dbReference type="Proteomes" id="UP000472266"/>
    </source>
</evidence>
<dbReference type="GO" id="GO:0016020">
    <property type="term" value="C:membrane"/>
    <property type="evidence" value="ECO:0007669"/>
    <property type="project" value="UniProtKB-SubCell"/>
</dbReference>
<name>A0A672UJQ6_STRHB</name>
<dbReference type="OMA" id="ANDTCNI"/>
<dbReference type="AlphaFoldDB" id="A0A672UJQ6"/>
<reference evidence="5" key="2">
    <citation type="submission" date="2025-09" db="UniProtKB">
        <authorList>
            <consortium name="Ensembl"/>
        </authorList>
    </citation>
    <scope>IDENTIFICATION</scope>
</reference>
<keyword evidence="3" id="KW-0472">Membrane</keyword>
<dbReference type="PANTHER" id="PTHR12080:SF55">
    <property type="entry name" value="LYMPHOCYTE FUNCTION-ASSOCIATED ANTIGEN 3"/>
    <property type="match status" value="1"/>
</dbReference>
<evidence type="ECO:0000256" key="2">
    <source>
        <dbReference type="ARBA" id="ARBA00022729"/>
    </source>
</evidence>
<dbReference type="PANTHER" id="PTHR12080">
    <property type="entry name" value="SIGNALING LYMPHOCYTIC ACTIVATION MOLECULE"/>
    <property type="match status" value="1"/>
</dbReference>
<dbReference type="Gene3D" id="2.60.40.10">
    <property type="entry name" value="Immunoglobulins"/>
    <property type="match status" value="1"/>
</dbReference>
<accession>A0A672UJQ6</accession>
<evidence type="ECO:0000313" key="5">
    <source>
        <dbReference type="Ensembl" id="ENSSHBP00005015061.1"/>
    </source>
</evidence>
<protein>
    <recommendedName>
        <fullName evidence="7">Ig-like domain-containing protein</fullName>
    </recommendedName>
</protein>